<dbReference type="Gene3D" id="1.25.40.10">
    <property type="entry name" value="Tetratricopeptide repeat domain"/>
    <property type="match status" value="1"/>
</dbReference>
<name>A0ABN8SMI7_9CNID</name>
<accession>A0ABN8SMI7</accession>
<comment type="caution">
    <text evidence="1">The sequence shown here is derived from an EMBL/GenBank/DDBJ whole genome shotgun (WGS) entry which is preliminary data.</text>
</comment>
<reference evidence="1 2" key="1">
    <citation type="submission" date="2022-05" db="EMBL/GenBank/DDBJ databases">
        <authorList>
            <consortium name="Genoscope - CEA"/>
            <person name="William W."/>
        </authorList>
    </citation>
    <scope>NUCLEOTIDE SEQUENCE [LARGE SCALE GENOMIC DNA]</scope>
</reference>
<evidence type="ECO:0000313" key="1">
    <source>
        <dbReference type="EMBL" id="CAH3192836.1"/>
    </source>
</evidence>
<keyword evidence="2" id="KW-1185">Reference proteome</keyword>
<dbReference type="EMBL" id="CALNXI010003307">
    <property type="protein sequence ID" value="CAH3192836.1"/>
    <property type="molecule type" value="Genomic_DNA"/>
</dbReference>
<dbReference type="InterPro" id="IPR011990">
    <property type="entry name" value="TPR-like_helical_dom_sf"/>
</dbReference>
<dbReference type="Proteomes" id="UP001159427">
    <property type="component" value="Unassembled WGS sequence"/>
</dbReference>
<dbReference type="PANTHER" id="PTHR46035">
    <property type="entry name" value="TETRATRICOPEPTIDE REPEAT PROTEIN 4"/>
    <property type="match status" value="1"/>
</dbReference>
<dbReference type="InterPro" id="IPR019734">
    <property type="entry name" value="TPR_rpt"/>
</dbReference>
<proteinExistence type="predicted"/>
<dbReference type="PANTHER" id="PTHR46035:SF1">
    <property type="entry name" value="TETRATRICOPEPTIDE REPEAT PROTEIN 4"/>
    <property type="match status" value="1"/>
</dbReference>
<evidence type="ECO:0000313" key="2">
    <source>
        <dbReference type="Proteomes" id="UP001159427"/>
    </source>
</evidence>
<protein>
    <submittedName>
        <fullName evidence="1">Uncharacterized protein</fullName>
    </submittedName>
</protein>
<sequence>IAIAEVYKNEGNDEYNKKNYNSAIHFYTEGIKANCKDKDLNAKLYSNRAAAHFNLGNYSETVKDAKATTELQPFFLKAFVRGASACIQLKKFNEAKAWCDNGLAVSFTGIDT</sequence>
<dbReference type="SUPFAM" id="SSF48452">
    <property type="entry name" value="TPR-like"/>
    <property type="match status" value="1"/>
</dbReference>
<feature type="non-terminal residue" evidence="1">
    <location>
        <position position="1"/>
    </location>
</feature>
<gene>
    <name evidence="1" type="ORF">PEVE_00024701</name>
</gene>
<organism evidence="1 2">
    <name type="scientific">Porites evermanni</name>
    <dbReference type="NCBI Taxonomy" id="104178"/>
    <lineage>
        <taxon>Eukaryota</taxon>
        <taxon>Metazoa</taxon>
        <taxon>Cnidaria</taxon>
        <taxon>Anthozoa</taxon>
        <taxon>Hexacorallia</taxon>
        <taxon>Scleractinia</taxon>
        <taxon>Fungiina</taxon>
        <taxon>Poritidae</taxon>
        <taxon>Porites</taxon>
    </lineage>
</organism>
<dbReference type="SMART" id="SM00028">
    <property type="entry name" value="TPR"/>
    <property type="match status" value="2"/>
</dbReference>